<feature type="domain" description="Peptidase S33 tripeptidyl aminopeptidase-like C-terminal" evidence="4">
    <location>
        <begin position="378"/>
        <end position="471"/>
    </location>
</feature>
<keyword evidence="2" id="KW-0378">Hydrolase</keyword>
<dbReference type="Gene3D" id="3.40.50.1820">
    <property type="entry name" value="alpha/beta hydrolase"/>
    <property type="match status" value="1"/>
</dbReference>
<evidence type="ECO:0000313" key="6">
    <source>
        <dbReference type="Proteomes" id="UP001498398"/>
    </source>
</evidence>
<organism evidence="5 6">
    <name type="scientific">Marasmiellus scandens</name>
    <dbReference type="NCBI Taxonomy" id="2682957"/>
    <lineage>
        <taxon>Eukaryota</taxon>
        <taxon>Fungi</taxon>
        <taxon>Dikarya</taxon>
        <taxon>Basidiomycota</taxon>
        <taxon>Agaricomycotina</taxon>
        <taxon>Agaricomycetes</taxon>
        <taxon>Agaricomycetidae</taxon>
        <taxon>Agaricales</taxon>
        <taxon>Marasmiineae</taxon>
        <taxon>Omphalotaceae</taxon>
        <taxon>Marasmiellus</taxon>
    </lineage>
</organism>
<keyword evidence="6" id="KW-1185">Reference proteome</keyword>
<comment type="caution">
    <text evidence="5">The sequence shown here is derived from an EMBL/GenBank/DDBJ whole genome shotgun (WGS) entry which is preliminary data.</text>
</comment>
<dbReference type="InterPro" id="IPR051601">
    <property type="entry name" value="Serine_prot/Carboxylest_S33"/>
</dbReference>
<evidence type="ECO:0000256" key="1">
    <source>
        <dbReference type="ARBA" id="ARBA00010088"/>
    </source>
</evidence>
<dbReference type="PANTHER" id="PTHR43248">
    <property type="entry name" value="2-SUCCINYL-6-HYDROXY-2,4-CYCLOHEXADIENE-1-CARBOXYLATE SYNTHASE"/>
    <property type="match status" value="1"/>
</dbReference>
<evidence type="ECO:0000259" key="3">
    <source>
        <dbReference type="Pfam" id="PF00561"/>
    </source>
</evidence>
<proteinExistence type="inferred from homology"/>
<evidence type="ECO:0000259" key="4">
    <source>
        <dbReference type="Pfam" id="PF08386"/>
    </source>
</evidence>
<dbReference type="Pfam" id="PF08386">
    <property type="entry name" value="Abhydrolase_4"/>
    <property type="match status" value="1"/>
</dbReference>
<comment type="similarity">
    <text evidence="1">Belongs to the peptidase S33 family.</text>
</comment>
<reference evidence="5 6" key="1">
    <citation type="submission" date="2024-01" db="EMBL/GenBank/DDBJ databases">
        <title>A draft genome for the cacao thread blight pathogen Marasmiellus scandens.</title>
        <authorList>
            <person name="Baruah I.K."/>
            <person name="Leung J."/>
            <person name="Bukari Y."/>
            <person name="Amoako-Attah I."/>
            <person name="Meinhardt L.W."/>
            <person name="Bailey B.A."/>
            <person name="Cohen S.P."/>
        </authorList>
    </citation>
    <scope>NUCLEOTIDE SEQUENCE [LARGE SCALE GENOMIC DNA]</scope>
    <source>
        <strain evidence="5 6">GH-19</strain>
    </source>
</reference>
<evidence type="ECO:0000313" key="5">
    <source>
        <dbReference type="EMBL" id="KAK7468347.1"/>
    </source>
</evidence>
<dbReference type="EMBL" id="JBANRG010000003">
    <property type="protein sequence ID" value="KAK7468347.1"/>
    <property type="molecule type" value="Genomic_DNA"/>
</dbReference>
<evidence type="ECO:0000256" key="2">
    <source>
        <dbReference type="ARBA" id="ARBA00022801"/>
    </source>
</evidence>
<dbReference type="SUPFAM" id="SSF53474">
    <property type="entry name" value="alpha/beta-Hydrolases"/>
    <property type="match status" value="1"/>
</dbReference>
<protein>
    <submittedName>
        <fullName evidence="5">Uncharacterized protein</fullName>
    </submittedName>
</protein>
<dbReference type="InterPro" id="IPR000073">
    <property type="entry name" value="AB_hydrolase_1"/>
</dbReference>
<dbReference type="Pfam" id="PF00561">
    <property type="entry name" value="Abhydrolase_1"/>
    <property type="match status" value="1"/>
</dbReference>
<dbReference type="InterPro" id="IPR029058">
    <property type="entry name" value="AB_hydrolase_fold"/>
</dbReference>
<dbReference type="InterPro" id="IPR013595">
    <property type="entry name" value="Pept_S33_TAP-like_C"/>
</dbReference>
<name>A0ABR1K1U8_9AGAR</name>
<accession>A0ABR1K1U8</accession>
<dbReference type="PANTHER" id="PTHR43248:SF25">
    <property type="entry name" value="AB HYDROLASE-1 DOMAIN-CONTAINING PROTEIN-RELATED"/>
    <property type="match status" value="1"/>
</dbReference>
<gene>
    <name evidence="5" type="ORF">VKT23_002862</name>
</gene>
<dbReference type="Proteomes" id="UP001498398">
    <property type="component" value="Unassembled WGS sequence"/>
</dbReference>
<sequence>MGQNLTGPRSNQARISPGSTAIPDFNVPLNYSDPDSGSAAIAIIKLNATMENGLEYGGPVLTNPGGPGVSGVAAILGLGETWQKNKTGSQFDLIGFDPRGVGSSTPSVTVFQSTEESISWFAQEPSDVNSTPEALPQEWARYQAFGLAAEARDNGILNYVNTGLVARDMLGIVEALGQEKLQFLGYSYATAIGSTFATLFPDRIGRMVLDACTDMDSYFKTDFLLSGDLDADKTMRAFFDGCHSAGPERCAFYASSPSEIAANLEAIYSSLRSQPVPAFTGDAFGLLTYDALRGLVGSAITVPYAQFQQLAIGLAELSKGNGTTLFQMISGSASNIVDIAAQTAIICSDGDPFNATVPELQEELVANNSTLAGVFGTIPARCAGWRVHPSDRFQGPVGANTSNPLLLVGNTVDPRTPLAFTIKTSSMFPGSAVLIQDSPGHSSLTANSSCRDQYVRDYFATGRLPANGTVCQVDDELFPGSD</sequence>
<feature type="domain" description="AB hydrolase-1" evidence="3">
    <location>
        <begin position="59"/>
        <end position="214"/>
    </location>
</feature>